<dbReference type="EMBL" id="SKCS01000657">
    <property type="protein sequence ID" value="TNN04999.1"/>
    <property type="molecule type" value="Genomic_DNA"/>
</dbReference>
<feature type="region of interest" description="Disordered" evidence="1">
    <location>
        <begin position="292"/>
        <end position="336"/>
    </location>
</feature>
<gene>
    <name evidence="2" type="ORF">EWB00_009895</name>
</gene>
<evidence type="ECO:0000256" key="1">
    <source>
        <dbReference type="SAM" id="MobiDB-lite"/>
    </source>
</evidence>
<dbReference type="OrthoDB" id="6260162at2759"/>
<name>A0A4Z2CL64_SCHJA</name>
<dbReference type="AlphaFoldDB" id="A0A4Z2CL64"/>
<feature type="region of interest" description="Disordered" evidence="1">
    <location>
        <begin position="1"/>
        <end position="47"/>
    </location>
</feature>
<feature type="region of interest" description="Disordered" evidence="1">
    <location>
        <begin position="781"/>
        <end position="805"/>
    </location>
</feature>
<organism evidence="2 3">
    <name type="scientific">Schistosoma japonicum</name>
    <name type="common">Blood fluke</name>
    <dbReference type="NCBI Taxonomy" id="6182"/>
    <lineage>
        <taxon>Eukaryota</taxon>
        <taxon>Metazoa</taxon>
        <taxon>Spiralia</taxon>
        <taxon>Lophotrochozoa</taxon>
        <taxon>Platyhelminthes</taxon>
        <taxon>Trematoda</taxon>
        <taxon>Digenea</taxon>
        <taxon>Strigeidida</taxon>
        <taxon>Schistosomatoidea</taxon>
        <taxon>Schistosomatidae</taxon>
        <taxon>Schistosoma</taxon>
    </lineage>
</organism>
<feature type="compositionally biased region" description="Basic and acidic residues" evidence="1">
    <location>
        <begin position="304"/>
        <end position="314"/>
    </location>
</feature>
<feature type="compositionally biased region" description="Polar residues" evidence="1">
    <location>
        <begin position="74"/>
        <end position="83"/>
    </location>
</feature>
<feature type="compositionally biased region" description="Basic residues" evidence="1">
    <location>
        <begin position="182"/>
        <end position="191"/>
    </location>
</feature>
<dbReference type="Proteomes" id="UP000311919">
    <property type="component" value="Unassembled WGS sequence"/>
</dbReference>
<evidence type="ECO:0000313" key="3">
    <source>
        <dbReference type="Proteomes" id="UP000311919"/>
    </source>
</evidence>
<sequence length="860" mass="95182">MRPKRNDIRISRKFVPNPGALKTTRKDKRVRPISGKPSSKSNNSNQTLLMTPCNEVASVKDIRSSERKKPKGVSISNLDTSIKSRMMSDPKRKSTDTSVSCLPLSEQKRKRSGAENYINKRFLYDVIEPPKRSRQKKFLHFTDRSTAALMAVSSANLLKKHKSKLGVSSRISENHDIFPHVKSRHGRRLKPKHEYSPSGSTDEYSTDQLITTDVNQRPFRKNKILAQVVKSRFDYKPDTSSWLRGDKCKDYYSSDENQEGSVLDGILPSKSYYPDGSCISTYSDMFSELQKPEDITRGQNPDTLEDHRKPESSRLKNRSNLRRVLSPSDNQKEPMNPFLRQSVFRSDISPPVDRHTTSILDFCINSNVDHFTHIRSNFDKTSVQENDLESEEPHTVISRRVQQSQEELEEDLLAPELSIITGCNTASSSEGVLVSTLTDTGTMLSCSSVSGSSRRKSPVRPMQVLRTKTTHTSTTAPTNASPTMLVTGSDNSPFVFTSPSMVTNTVYTRSLSDLDLGHEGDVLTSGICSVLSDNNSRSLGESNQSIEGSYVVSNSELEIHSISDHSHQILSSEPPLTLTSLSSMTQVPVCMDSTNPSKGSTTVSSGLLPSLLTQSTTRPASVIQQPIISRVFVAPSTTRSITTPATKPVISVPHSTLGSVSSRRRPTILKRTLGASNLVTSNSLITSRPTVFETSDNDVDLSTSSNRAITVFNPGSTRQLQTPINSITTEESGSSNNMLTTSTKLLQLVTATSTPSDRLNPNQTASDRLFGRRLIAYNRGASHTANNNSNTVSNTTQNSGAPHQQNSASASVLCVYYFYLKHYEKMHIFLNKFISRLLSLENQSCDFSLLSFIIKLFVHS</sequence>
<keyword evidence="3" id="KW-1185">Reference proteome</keyword>
<comment type="caution">
    <text evidence="2">The sequence shown here is derived from an EMBL/GenBank/DDBJ whole genome shotgun (WGS) entry which is preliminary data.</text>
</comment>
<feature type="region of interest" description="Disordered" evidence="1">
    <location>
        <begin position="59"/>
        <end position="112"/>
    </location>
</feature>
<dbReference type="STRING" id="6182.A0A4Z2CL64"/>
<feature type="compositionally biased region" description="Low complexity" evidence="1">
    <location>
        <begin position="470"/>
        <end position="483"/>
    </location>
</feature>
<feature type="compositionally biased region" description="Low complexity" evidence="1">
    <location>
        <begin position="782"/>
        <end position="799"/>
    </location>
</feature>
<protein>
    <submittedName>
        <fullName evidence="2">Putative ftz-F1 interacting protein</fullName>
    </submittedName>
</protein>
<feature type="region of interest" description="Disordered" evidence="1">
    <location>
        <begin position="182"/>
        <end position="204"/>
    </location>
</feature>
<proteinExistence type="predicted"/>
<feature type="compositionally biased region" description="Basic and acidic residues" evidence="1">
    <location>
        <begin position="86"/>
        <end position="95"/>
    </location>
</feature>
<accession>A0A4Z2CL64</accession>
<reference evidence="2 3" key="1">
    <citation type="submission" date="2019-03" db="EMBL/GenBank/DDBJ databases">
        <title>An improved genome assembly of the fluke Schistosoma japonicum.</title>
        <authorList>
            <person name="Hu W."/>
            <person name="Luo F."/>
            <person name="Yin M."/>
            <person name="Mo X."/>
            <person name="Sun C."/>
            <person name="Wu Q."/>
            <person name="Zhu B."/>
            <person name="Xiang M."/>
            <person name="Wang J."/>
            <person name="Wang Y."/>
            <person name="Zhang T."/>
            <person name="Xu B."/>
            <person name="Zheng H."/>
            <person name="Feng Z."/>
        </authorList>
    </citation>
    <scope>NUCLEOTIDE SEQUENCE [LARGE SCALE GENOMIC DNA]</scope>
    <source>
        <strain evidence="2">HuSjv2</strain>
        <tissue evidence="2">Worms</tissue>
    </source>
</reference>
<feature type="region of interest" description="Disordered" evidence="1">
    <location>
        <begin position="446"/>
        <end position="485"/>
    </location>
</feature>
<feature type="compositionally biased region" description="Basic and acidic residues" evidence="1">
    <location>
        <begin position="1"/>
        <end position="10"/>
    </location>
</feature>
<evidence type="ECO:0000313" key="2">
    <source>
        <dbReference type="EMBL" id="TNN04999.1"/>
    </source>
</evidence>